<comment type="caution">
    <text evidence="3">The sequence shown here is derived from an EMBL/GenBank/DDBJ whole genome shotgun (WGS) entry which is preliminary data.</text>
</comment>
<feature type="region of interest" description="Disordered" evidence="1">
    <location>
        <begin position="39"/>
        <end position="96"/>
    </location>
</feature>
<feature type="domain" description="LysM" evidence="2">
    <location>
        <begin position="109"/>
        <end position="153"/>
    </location>
</feature>
<sequence>MDRRGKIMLGIAVGSVVGLLALAAPAVIGMIPTDEVVAEAPPTSAAPPRTATPTPTPVPTRLAPLPTPVETTPAPESKCLGVPAGTDRGDISPGATGVVERSNGKGLATVYRVVSGDSYWAIVERFCLASEDFNSANNFGGAGDIYAGDYLAVLPEGQPEALALNEAAKGGYRTHQDCDAIARISLAEPNAEGRIPVSMSGTIVDTGKGEYAEGPVEKVDGKPTFYTVQPGDTYRGIGDRFCVDAITVQAFNEAGGPEHVLQPGDRVQLRPTSRTIAAQG</sequence>
<dbReference type="Pfam" id="PF01476">
    <property type="entry name" value="LysM"/>
    <property type="match status" value="2"/>
</dbReference>
<protein>
    <recommendedName>
        <fullName evidence="2">LysM domain-containing protein</fullName>
    </recommendedName>
</protein>
<dbReference type="Proteomes" id="UP000076998">
    <property type="component" value="Unassembled WGS sequence"/>
</dbReference>
<dbReference type="Gene3D" id="3.10.350.10">
    <property type="entry name" value="LysM domain"/>
    <property type="match status" value="2"/>
</dbReference>
<feature type="domain" description="LysM" evidence="2">
    <location>
        <begin position="224"/>
        <end position="269"/>
    </location>
</feature>
<evidence type="ECO:0000259" key="2">
    <source>
        <dbReference type="PROSITE" id="PS51782"/>
    </source>
</evidence>
<dbReference type="SMART" id="SM00257">
    <property type="entry name" value="LysM"/>
    <property type="match status" value="2"/>
</dbReference>
<evidence type="ECO:0000256" key="1">
    <source>
        <dbReference type="SAM" id="MobiDB-lite"/>
    </source>
</evidence>
<evidence type="ECO:0000313" key="4">
    <source>
        <dbReference type="Proteomes" id="UP000076998"/>
    </source>
</evidence>
<dbReference type="OrthoDB" id="5079710at2"/>
<dbReference type="SUPFAM" id="SSF54106">
    <property type="entry name" value="LysM domain"/>
    <property type="match status" value="1"/>
</dbReference>
<proteinExistence type="predicted"/>
<dbReference type="AlphaFoldDB" id="A0A177K9J4"/>
<dbReference type="EMBL" id="LSTV01000003">
    <property type="protein sequence ID" value="OAH49696.1"/>
    <property type="molecule type" value="Genomic_DNA"/>
</dbReference>
<organism evidence="3 4">
    <name type="scientific">Microbacterium oleivorans</name>
    <dbReference type="NCBI Taxonomy" id="273677"/>
    <lineage>
        <taxon>Bacteria</taxon>
        <taxon>Bacillati</taxon>
        <taxon>Actinomycetota</taxon>
        <taxon>Actinomycetes</taxon>
        <taxon>Micrococcales</taxon>
        <taxon>Microbacteriaceae</taxon>
        <taxon>Microbacterium</taxon>
    </lineage>
</organism>
<reference evidence="3 4" key="1">
    <citation type="submission" date="2016-02" db="EMBL/GenBank/DDBJ databases">
        <authorList>
            <person name="Wen L."/>
            <person name="He K."/>
            <person name="Yang H."/>
        </authorList>
    </citation>
    <scope>NUCLEOTIDE SEQUENCE [LARGE SCALE GENOMIC DNA]</scope>
    <source>
        <strain evidence="3 4">CD11_3</strain>
    </source>
</reference>
<dbReference type="RefSeq" id="WP_064002940.1">
    <property type="nucleotide sequence ID" value="NZ_LSTV01000003.1"/>
</dbReference>
<feature type="compositionally biased region" description="Low complexity" evidence="1">
    <location>
        <begin position="40"/>
        <end position="64"/>
    </location>
</feature>
<evidence type="ECO:0000313" key="3">
    <source>
        <dbReference type="EMBL" id="OAH49696.1"/>
    </source>
</evidence>
<dbReference type="CDD" id="cd00118">
    <property type="entry name" value="LysM"/>
    <property type="match status" value="2"/>
</dbReference>
<name>A0A177K9J4_9MICO</name>
<dbReference type="InterPro" id="IPR036779">
    <property type="entry name" value="LysM_dom_sf"/>
</dbReference>
<dbReference type="InterPro" id="IPR018392">
    <property type="entry name" value="LysM"/>
</dbReference>
<dbReference type="PROSITE" id="PS51782">
    <property type="entry name" value="LYSM"/>
    <property type="match status" value="2"/>
</dbReference>
<gene>
    <name evidence="3" type="ORF">AYL44_08835</name>
</gene>
<accession>A0A177K9J4</accession>